<evidence type="ECO:0000313" key="1">
    <source>
        <dbReference type="EMBL" id="MCJ8743019.1"/>
    </source>
</evidence>
<organism evidence="1 2">
    <name type="scientific">Pangasius djambal</name>
    <dbReference type="NCBI Taxonomy" id="1691987"/>
    <lineage>
        <taxon>Eukaryota</taxon>
        <taxon>Metazoa</taxon>
        <taxon>Chordata</taxon>
        <taxon>Craniata</taxon>
        <taxon>Vertebrata</taxon>
        <taxon>Euteleostomi</taxon>
        <taxon>Actinopterygii</taxon>
        <taxon>Neopterygii</taxon>
        <taxon>Teleostei</taxon>
        <taxon>Ostariophysi</taxon>
        <taxon>Siluriformes</taxon>
        <taxon>Pangasiidae</taxon>
        <taxon>Pangasius</taxon>
    </lineage>
</organism>
<gene>
    <name evidence="1" type="ORF">PDJAM_G00088870</name>
</gene>
<evidence type="ECO:0000313" key="2">
    <source>
        <dbReference type="Proteomes" id="UP000830395"/>
    </source>
</evidence>
<keyword evidence="2" id="KW-1185">Reference proteome</keyword>
<protein>
    <submittedName>
        <fullName evidence="1">Uncharacterized protein</fullName>
    </submittedName>
</protein>
<dbReference type="Proteomes" id="UP000830395">
    <property type="component" value="Chromosome 18"/>
</dbReference>
<comment type="caution">
    <text evidence="1">The sequence shown here is derived from an EMBL/GenBank/DDBJ whole genome shotgun (WGS) entry which is preliminary data.</text>
</comment>
<accession>A0ACC5Z4U3</accession>
<name>A0ACC5Z4U3_9TELE</name>
<reference evidence="1" key="1">
    <citation type="submission" date="2020-02" db="EMBL/GenBank/DDBJ databases">
        <title>Genome sequencing of the panga catfish, Pangasius djambal.</title>
        <authorList>
            <person name="Wen M."/>
            <person name="Zahm M."/>
            <person name="Roques C."/>
            <person name="Cabau C."/>
            <person name="Klopp C."/>
            <person name="Donnadieu C."/>
            <person name="Jouanno E."/>
            <person name="Avarre J.-C."/>
            <person name="Campet M."/>
            <person name="Ha T."/>
            <person name="Dugue R."/>
            <person name="Lampietro C."/>
            <person name="Louis A."/>
            <person name="Herpin A."/>
            <person name="Echchiki A."/>
            <person name="Berthelot C."/>
            <person name="Parey E."/>
            <person name="Roest-Crollius H."/>
            <person name="Braasch I."/>
            <person name="Postlethwait J.H."/>
            <person name="Bobe J."/>
            <person name="Montfort J."/>
            <person name="Bouchez O."/>
            <person name="Begum T."/>
            <person name="Schartl M."/>
            <person name="Gustiano R."/>
            <person name="Guiguen Y."/>
        </authorList>
    </citation>
    <scope>NUCLEOTIDE SEQUENCE</scope>
    <source>
        <strain evidence="1">Pdj_M5554</strain>
    </source>
</reference>
<proteinExistence type="predicted"/>
<sequence length="94" mass="9744">MSLGPMTLSPVHLGPLLRNAHGSARGAVEAGDGGARNPSADVTGAPWLTELLVVVAAARAQDTQAEGEEYSGLKFSSNRLNWISEAVTVLYNPG</sequence>
<dbReference type="EMBL" id="CM040992">
    <property type="protein sequence ID" value="MCJ8743019.1"/>
    <property type="molecule type" value="Genomic_DNA"/>
</dbReference>